<gene>
    <name evidence="1" type="ORF">GCM10011312_15720</name>
</gene>
<reference evidence="1" key="2">
    <citation type="submission" date="2020-09" db="EMBL/GenBank/DDBJ databases">
        <authorList>
            <person name="Sun Q."/>
            <person name="Zhou Y."/>
        </authorList>
    </citation>
    <scope>NUCLEOTIDE SEQUENCE</scope>
    <source>
        <strain evidence="1">CGMCC 1.12924</strain>
    </source>
</reference>
<dbReference type="AlphaFoldDB" id="A0A8J2VAR0"/>
<dbReference type="InterPro" id="IPR045607">
    <property type="entry name" value="DUF6452"/>
</dbReference>
<evidence type="ECO:0000313" key="1">
    <source>
        <dbReference type="EMBL" id="GGD92777.1"/>
    </source>
</evidence>
<reference evidence="1" key="1">
    <citation type="journal article" date="2014" name="Int. J. Syst. Evol. Microbiol.">
        <title>Complete genome sequence of Corynebacterium casei LMG S-19264T (=DSM 44701T), isolated from a smear-ripened cheese.</title>
        <authorList>
            <consortium name="US DOE Joint Genome Institute (JGI-PGF)"/>
            <person name="Walter F."/>
            <person name="Albersmeier A."/>
            <person name="Kalinowski J."/>
            <person name="Ruckert C."/>
        </authorList>
    </citation>
    <scope>NUCLEOTIDE SEQUENCE</scope>
    <source>
        <strain evidence="1">CGMCC 1.12924</strain>
    </source>
</reference>
<dbReference type="Proteomes" id="UP000652231">
    <property type="component" value="Unassembled WGS sequence"/>
</dbReference>
<evidence type="ECO:0000313" key="2">
    <source>
        <dbReference type="Proteomes" id="UP000652231"/>
    </source>
</evidence>
<comment type="caution">
    <text evidence="1">The sequence shown here is derived from an EMBL/GenBank/DDBJ whole genome shotgun (WGS) entry which is preliminary data.</text>
</comment>
<accession>A0A8J2VAR0</accession>
<dbReference type="Pfam" id="PF20050">
    <property type="entry name" value="DUF6452"/>
    <property type="match status" value="1"/>
</dbReference>
<evidence type="ECO:0008006" key="3">
    <source>
        <dbReference type="Google" id="ProtNLM"/>
    </source>
</evidence>
<keyword evidence="2" id="KW-1185">Reference proteome</keyword>
<dbReference type="EMBL" id="BMGK01000006">
    <property type="protein sequence ID" value="GGD92777.1"/>
    <property type="molecule type" value="Genomic_DNA"/>
</dbReference>
<name>A0A8J2VAR0_9FLAO</name>
<dbReference type="PROSITE" id="PS51257">
    <property type="entry name" value="PROKAR_LIPOPROTEIN"/>
    <property type="match status" value="1"/>
</dbReference>
<protein>
    <recommendedName>
        <fullName evidence="3">Lipoprotein</fullName>
    </recommendedName>
</protein>
<proteinExistence type="predicted"/>
<dbReference type="RefSeq" id="WP_188441296.1">
    <property type="nucleotide sequence ID" value="NZ_BMGK01000006.1"/>
</dbReference>
<sequence length="163" mass="18706">MIKKLFLLISLFTVLQGCTRDDICPDDTSKTPLLIIKFFNAENPEAPKEVQAFTVIRPEDEFSLFAPVTIDSISIPLLTNTDLTDYYFISNANDSIQNIDFVSFTYERSDEYINRACGFRTNFTDLNFQLAPASQQSWISQISIQNDSINARNQNEAHLYIYH</sequence>
<organism evidence="1 2">
    <name type="scientific">Planktosalinus lacus</name>
    <dbReference type="NCBI Taxonomy" id="1526573"/>
    <lineage>
        <taxon>Bacteria</taxon>
        <taxon>Pseudomonadati</taxon>
        <taxon>Bacteroidota</taxon>
        <taxon>Flavobacteriia</taxon>
        <taxon>Flavobacteriales</taxon>
        <taxon>Flavobacteriaceae</taxon>
        <taxon>Planktosalinus</taxon>
    </lineage>
</organism>